<dbReference type="InterPro" id="IPR007031">
    <property type="entry name" value="Poxvirus_VLTF3"/>
</dbReference>
<dbReference type="Pfam" id="PF04947">
    <property type="entry name" value="Pox_VLTF3"/>
    <property type="match status" value="1"/>
</dbReference>
<accession>A0A6C0DT53</accession>
<name>A0A6C0DT53_9ZZZZ</name>
<evidence type="ECO:0000313" key="1">
    <source>
        <dbReference type="EMBL" id="QHT19393.1"/>
    </source>
</evidence>
<dbReference type="GO" id="GO:0046782">
    <property type="term" value="P:regulation of viral transcription"/>
    <property type="evidence" value="ECO:0007669"/>
    <property type="project" value="InterPro"/>
</dbReference>
<dbReference type="AlphaFoldDB" id="A0A6C0DT53"/>
<proteinExistence type="predicted"/>
<organism evidence="1">
    <name type="scientific">viral metagenome</name>
    <dbReference type="NCBI Taxonomy" id="1070528"/>
    <lineage>
        <taxon>unclassified sequences</taxon>
        <taxon>metagenomes</taxon>
        <taxon>organismal metagenomes</taxon>
    </lineage>
</organism>
<protein>
    <submittedName>
        <fullName evidence="1">Uncharacterized protein</fullName>
    </submittedName>
</protein>
<reference evidence="1" key="1">
    <citation type="journal article" date="2020" name="Nature">
        <title>Giant virus diversity and host interactions through global metagenomics.</title>
        <authorList>
            <person name="Schulz F."/>
            <person name="Roux S."/>
            <person name="Paez-Espino D."/>
            <person name="Jungbluth S."/>
            <person name="Walsh D.A."/>
            <person name="Denef V.J."/>
            <person name="McMahon K.D."/>
            <person name="Konstantinidis K.T."/>
            <person name="Eloe-Fadrosh E.A."/>
            <person name="Kyrpides N.C."/>
            <person name="Woyke T."/>
        </authorList>
    </citation>
    <scope>NUCLEOTIDE SEQUENCE</scope>
    <source>
        <strain evidence="1">GVMAG-M-3300023174-57</strain>
    </source>
</reference>
<dbReference type="EMBL" id="MN739665">
    <property type="protein sequence ID" value="QHT19393.1"/>
    <property type="molecule type" value="Genomic_DNA"/>
</dbReference>
<sequence>MSNFSLNELLVPLPSLIESSSELQGDKLTTLEGFHNDRIRKFKDTRDSLPQLRSELAELRERLASWPLDSRFNDEHKESLDLEIEINKRITDIESDKDQMDYYLNVGDILFAHYDTQQRIATGGSINSERLGRLRTPTNSVLSYFKSDDAEPEVKPVKQNRTKTPRVASEIAVELDGMRRDKALEKYLSIVEPAAIKSGIMPGSGIESDYGCCPLCDNEMCFAQNEALLNCSKCGFQDFILIDSEKPSYKEPPREISYFAYKKINHLNEWLAQFQAKETTEIPQEIFEQIQSELKKERITDTSKLKPSKLREILKKLKLSKYYEHVAHIMNRLNGVQAPVLSREVEDKLRFMFREIQPSFIKHCPKGRSNFLSYSYVLYKFCQLLELDEFLPCFPLLKSREKLYMQDKIWQCICDDMGWEFIKSI</sequence>